<comment type="subcellular location">
    <subcellularLocation>
        <location evidence="1">Membrane</location>
        <topology evidence="1">Single-pass membrane protein</topology>
    </subcellularLocation>
</comment>
<dbReference type="GO" id="GO:0016020">
    <property type="term" value="C:membrane"/>
    <property type="evidence" value="ECO:0007669"/>
    <property type="project" value="UniProtKB-SubCell"/>
</dbReference>
<dbReference type="RefSeq" id="WP_101473580.1">
    <property type="nucleotide sequence ID" value="NZ_CP060637.1"/>
</dbReference>
<dbReference type="Proteomes" id="UP000515913">
    <property type="component" value="Chromosome"/>
</dbReference>
<evidence type="ECO:0000256" key="3">
    <source>
        <dbReference type="ARBA" id="ARBA00022692"/>
    </source>
</evidence>
<sequence length="183" mass="21072">MSALIVIIVIIVLLILFVISYHNKFVTLHERVKNAWSQIDVQLQKRFDLVPNLVETVKGYATHEKETLEKVISARSRYTTASTIDEKMKANGELSSVLSRLMMVSESYPELKANDNFLDLQRQLKDIEDKIGYARQFYNDTVTRYNQSIKMIPGNIIAGIFNFSEEPLFKVEETAKEAPKVHF</sequence>
<dbReference type="KEGG" id="fho:H9Q81_00260"/>
<dbReference type="InterPro" id="IPR007156">
    <property type="entry name" value="MamQ_LemA"/>
</dbReference>
<dbReference type="PANTHER" id="PTHR34478">
    <property type="entry name" value="PROTEIN LEMA"/>
    <property type="match status" value="1"/>
</dbReference>
<comment type="similarity">
    <text evidence="2">Belongs to the LemA family.</text>
</comment>
<keyword evidence="7" id="KW-1185">Reference proteome</keyword>
<evidence type="ECO:0000313" key="6">
    <source>
        <dbReference type="EMBL" id="QNM15310.1"/>
    </source>
</evidence>
<dbReference type="PANTHER" id="PTHR34478:SF2">
    <property type="entry name" value="MEMBRANE PROTEIN"/>
    <property type="match status" value="1"/>
</dbReference>
<evidence type="ECO:0000256" key="5">
    <source>
        <dbReference type="ARBA" id="ARBA00023136"/>
    </source>
</evidence>
<protein>
    <submittedName>
        <fullName evidence="6">LemA family protein</fullName>
    </submittedName>
</protein>
<proteinExistence type="inferred from homology"/>
<dbReference type="EMBL" id="CP060637">
    <property type="protein sequence ID" value="QNM15310.1"/>
    <property type="molecule type" value="Genomic_DNA"/>
</dbReference>
<evidence type="ECO:0000256" key="1">
    <source>
        <dbReference type="ARBA" id="ARBA00004167"/>
    </source>
</evidence>
<accession>A0A7G9GWX8</accession>
<evidence type="ECO:0000313" key="7">
    <source>
        <dbReference type="Proteomes" id="UP000515913"/>
    </source>
</evidence>
<keyword evidence="5" id="KW-0472">Membrane</keyword>
<evidence type="ECO:0000256" key="2">
    <source>
        <dbReference type="ARBA" id="ARBA00008854"/>
    </source>
</evidence>
<evidence type="ECO:0000256" key="4">
    <source>
        <dbReference type="ARBA" id="ARBA00022989"/>
    </source>
</evidence>
<reference evidence="6 7" key="1">
    <citation type="submission" date="2020-08" db="EMBL/GenBank/DDBJ databases">
        <authorList>
            <person name="Liu C."/>
            <person name="Sun Q."/>
        </authorList>
    </citation>
    <scope>NUCLEOTIDE SEQUENCE [LARGE SCALE GENOMIC DNA]</scope>
    <source>
        <strain evidence="6 7">NSJ-57</strain>
    </source>
</reference>
<keyword evidence="3" id="KW-0812">Transmembrane</keyword>
<dbReference type="SUPFAM" id="SSF140478">
    <property type="entry name" value="LemA-like"/>
    <property type="match status" value="1"/>
</dbReference>
<name>A0A7G9GWX8_9FUSO</name>
<dbReference type="AlphaFoldDB" id="A0A7G9GWX8"/>
<dbReference type="Gene3D" id="1.20.1440.20">
    <property type="entry name" value="LemA-like domain"/>
    <property type="match status" value="1"/>
</dbReference>
<dbReference type="Pfam" id="PF04011">
    <property type="entry name" value="LemA"/>
    <property type="match status" value="1"/>
</dbReference>
<keyword evidence="4" id="KW-1133">Transmembrane helix</keyword>
<organism evidence="6 7">
    <name type="scientific">Fusobacterium hominis</name>
    <dbReference type="NCBI Taxonomy" id="2764326"/>
    <lineage>
        <taxon>Bacteria</taxon>
        <taxon>Fusobacteriati</taxon>
        <taxon>Fusobacteriota</taxon>
        <taxon>Fusobacteriia</taxon>
        <taxon>Fusobacteriales</taxon>
        <taxon>Fusobacteriaceae</taxon>
        <taxon>Fusobacterium</taxon>
    </lineage>
</organism>
<gene>
    <name evidence="6" type="ORF">H9Q81_00260</name>
</gene>
<dbReference type="InterPro" id="IPR023353">
    <property type="entry name" value="LemA-like_dom_sf"/>
</dbReference>